<feature type="site" description="Important for catalytic activity" evidence="7">
    <location>
        <position position="297"/>
    </location>
</feature>
<keyword evidence="6 7" id="KW-0961">Cell wall biogenesis/degradation</keyword>
<dbReference type="PANTHER" id="PTHR30518">
    <property type="entry name" value="ENDOLYTIC MUREIN TRANSGLYCOSYLASE"/>
    <property type="match status" value="1"/>
</dbReference>
<comment type="catalytic activity">
    <reaction evidence="7">
        <text>a peptidoglycan chain = a peptidoglycan chain with N-acetyl-1,6-anhydromuramyl-[peptide] at the reducing end + a peptidoglycan chain with N-acetylglucosamine at the non-reducing end.</text>
        <dbReference type="EC" id="4.2.2.29"/>
    </reaction>
</comment>
<keyword evidence="4 7" id="KW-0472">Membrane</keyword>
<evidence type="ECO:0000256" key="3">
    <source>
        <dbReference type="ARBA" id="ARBA00022989"/>
    </source>
</evidence>
<dbReference type="EMBL" id="JADCKF010000004">
    <property type="protein sequence ID" value="MBE5055614.1"/>
    <property type="molecule type" value="Genomic_DNA"/>
</dbReference>
<comment type="function">
    <text evidence="7">Functions as a peptidoglycan terminase that cleaves nascent peptidoglycan strands endolytically to terminate their elongation.</text>
</comment>
<dbReference type="Pfam" id="PF02618">
    <property type="entry name" value="YceG"/>
    <property type="match status" value="1"/>
</dbReference>
<reference evidence="9 10" key="1">
    <citation type="submission" date="2020-10" db="EMBL/GenBank/DDBJ databases">
        <title>ChiBAC.</title>
        <authorList>
            <person name="Zenner C."/>
            <person name="Hitch T.C.A."/>
            <person name="Clavel T."/>
        </authorList>
    </citation>
    <scope>NUCLEOTIDE SEQUENCE [LARGE SCALE GENOMIC DNA]</scope>
    <source>
        <strain evidence="9 10">DSM 107456</strain>
    </source>
</reference>
<evidence type="ECO:0000256" key="1">
    <source>
        <dbReference type="ARBA" id="ARBA00022475"/>
    </source>
</evidence>
<evidence type="ECO:0000313" key="10">
    <source>
        <dbReference type="Proteomes" id="UP000806211"/>
    </source>
</evidence>
<keyword evidence="2 7" id="KW-0812">Transmembrane</keyword>
<dbReference type="EC" id="4.2.2.29" evidence="7"/>
<evidence type="ECO:0000256" key="5">
    <source>
        <dbReference type="ARBA" id="ARBA00023239"/>
    </source>
</evidence>
<feature type="region of interest" description="Disordered" evidence="8">
    <location>
        <begin position="1"/>
        <end position="68"/>
    </location>
</feature>
<dbReference type="Proteomes" id="UP000806211">
    <property type="component" value="Unassembled WGS sequence"/>
</dbReference>
<evidence type="ECO:0000256" key="4">
    <source>
        <dbReference type="ARBA" id="ARBA00023136"/>
    </source>
</evidence>
<keyword evidence="3 7" id="KW-1133">Transmembrane helix</keyword>
<accession>A0ABR9RA92</accession>
<comment type="subcellular location">
    <subcellularLocation>
        <location evidence="7">Cell membrane</location>
        <topology evidence="7">Single-pass membrane protein</topology>
    </subcellularLocation>
</comment>
<proteinExistence type="inferred from homology"/>
<dbReference type="RefSeq" id="WP_101691148.1">
    <property type="nucleotide sequence ID" value="NZ_JADCKF010000004.1"/>
</dbReference>
<sequence>MSQEYERSPGRRVQGRRYTPSHLQSGGETRRRTSSASGSRSTASSRTTPPSRDSGPSRPNRPRGKRKGRFGPYGAMLYVIFVIGISALLAALGWVAACDVLALNKPEHAATVTIEENTSLDQVADTLKDNGLIEYKFLFKLFASFTGAEKDNKITAGTYELDTDMDYHALISNMGKGSSSRKEVTVTITEGMTLDQIFALLEKEGVSTAAKLQEEAANHQFKYSFLKDLPTGDYHRLEGYLFPDTYTFYMGGDPLQILNKMILRFDEMFTDEMRQDAADRGYTVGEIVTIASMIEKETDGTDQTKIASVIYNRLENPTSETAGYLNIDATILYATGGTVVDTNADTPYNTSTHKGLPPTAISCPGIDALRAALYPADTNYYYYALGDDGTHSFFKTYKEHQRFIASQERYQTSQ</sequence>
<evidence type="ECO:0000256" key="6">
    <source>
        <dbReference type="ARBA" id="ARBA00023316"/>
    </source>
</evidence>
<protein>
    <recommendedName>
        <fullName evidence="7">Endolytic murein transglycosylase</fullName>
        <ecNumber evidence="7">4.2.2.29</ecNumber>
    </recommendedName>
    <alternativeName>
        <fullName evidence="7">Peptidoglycan lytic transglycosylase</fullName>
    </alternativeName>
    <alternativeName>
        <fullName evidence="7">Peptidoglycan polymerization terminase</fullName>
    </alternativeName>
</protein>
<comment type="similarity">
    <text evidence="7">Belongs to the transglycosylase MltG family.</text>
</comment>
<evidence type="ECO:0000256" key="7">
    <source>
        <dbReference type="HAMAP-Rule" id="MF_02065"/>
    </source>
</evidence>
<evidence type="ECO:0000313" key="9">
    <source>
        <dbReference type="EMBL" id="MBE5055614.1"/>
    </source>
</evidence>
<evidence type="ECO:0000256" key="8">
    <source>
        <dbReference type="SAM" id="MobiDB-lite"/>
    </source>
</evidence>
<dbReference type="Gene3D" id="3.30.1490.480">
    <property type="entry name" value="Endolytic murein transglycosylase"/>
    <property type="match status" value="2"/>
</dbReference>
<keyword evidence="1 7" id="KW-1003">Cell membrane</keyword>
<keyword evidence="10" id="KW-1185">Reference proteome</keyword>
<dbReference type="InterPro" id="IPR003770">
    <property type="entry name" value="MLTG-like"/>
</dbReference>
<dbReference type="NCBIfam" id="TIGR00247">
    <property type="entry name" value="endolytic transglycosylase MltG"/>
    <property type="match status" value="1"/>
</dbReference>
<keyword evidence="5 7" id="KW-0456">Lyase</keyword>
<gene>
    <name evidence="7 9" type="primary">mltG</name>
    <name evidence="9" type="ORF">INF37_06320</name>
</gene>
<dbReference type="HAMAP" id="MF_02065">
    <property type="entry name" value="MltG"/>
    <property type="match status" value="1"/>
</dbReference>
<comment type="caution">
    <text evidence="9">The sequence shown here is derived from an EMBL/GenBank/DDBJ whole genome shotgun (WGS) entry which is preliminary data.</text>
</comment>
<feature type="transmembrane region" description="Helical" evidence="7">
    <location>
        <begin position="75"/>
        <end position="97"/>
    </location>
</feature>
<dbReference type="PANTHER" id="PTHR30518:SF2">
    <property type="entry name" value="ENDOLYTIC MUREIN TRANSGLYCOSYLASE"/>
    <property type="match status" value="1"/>
</dbReference>
<name>A0ABR9RA92_9FIRM</name>
<feature type="compositionally biased region" description="Low complexity" evidence="8">
    <location>
        <begin position="34"/>
        <end position="58"/>
    </location>
</feature>
<organism evidence="9 10">
    <name type="scientific">Pseudoflavonifractor gallinarum</name>
    <dbReference type="NCBI Taxonomy" id="2779352"/>
    <lineage>
        <taxon>Bacteria</taxon>
        <taxon>Bacillati</taxon>
        <taxon>Bacillota</taxon>
        <taxon>Clostridia</taxon>
        <taxon>Eubacteriales</taxon>
        <taxon>Oscillospiraceae</taxon>
        <taxon>Pseudoflavonifractor</taxon>
    </lineage>
</organism>
<evidence type="ECO:0000256" key="2">
    <source>
        <dbReference type="ARBA" id="ARBA00022692"/>
    </source>
</evidence>